<dbReference type="CDD" id="cd00144">
    <property type="entry name" value="MPP_PPP_family"/>
    <property type="match status" value="1"/>
</dbReference>
<dbReference type="InterPro" id="IPR029052">
    <property type="entry name" value="Metallo-depent_PP-like"/>
</dbReference>
<evidence type="ECO:0000256" key="2">
    <source>
        <dbReference type="ARBA" id="ARBA00013081"/>
    </source>
</evidence>
<evidence type="ECO:0000256" key="3">
    <source>
        <dbReference type="ARBA" id="ARBA00022723"/>
    </source>
</evidence>
<reference evidence="11 12" key="2">
    <citation type="submission" date="2018-10" db="EMBL/GenBank/DDBJ databases">
        <authorList>
            <consortium name="Pathogen Informatics"/>
        </authorList>
    </citation>
    <scope>NUCLEOTIDE SEQUENCE [LARGE SCALE GENOMIC DNA]</scope>
</reference>
<evidence type="ECO:0000256" key="1">
    <source>
        <dbReference type="ARBA" id="ARBA00001936"/>
    </source>
</evidence>
<keyword evidence="6" id="KW-0464">Manganese</keyword>
<evidence type="ECO:0000259" key="10">
    <source>
        <dbReference type="SMART" id="SM00156"/>
    </source>
</evidence>
<dbReference type="SMART" id="SM00156">
    <property type="entry name" value="PP2Ac"/>
    <property type="match status" value="1"/>
</dbReference>
<keyword evidence="5" id="KW-0904">Protein phosphatase</keyword>
<dbReference type="InterPro" id="IPR050341">
    <property type="entry name" value="PP1_catalytic_subunit"/>
</dbReference>
<dbReference type="SUPFAM" id="SSF56300">
    <property type="entry name" value="Metallo-dependent phosphatases"/>
    <property type="match status" value="1"/>
</dbReference>
<dbReference type="Pfam" id="PF00149">
    <property type="entry name" value="Metallophos"/>
    <property type="match status" value="1"/>
</dbReference>
<keyword evidence="12" id="KW-1185">Reference proteome</keyword>
<dbReference type="STRING" id="51028.A0A0N4V3B1"/>
<dbReference type="PANTHER" id="PTHR11668">
    <property type="entry name" value="SERINE/THREONINE PROTEIN PHOSPHATASE"/>
    <property type="match status" value="1"/>
</dbReference>
<protein>
    <recommendedName>
        <fullName evidence="2">protein-serine/threonine phosphatase</fullName>
        <ecNumber evidence="2">3.1.3.16</ecNumber>
    </recommendedName>
</protein>
<evidence type="ECO:0000313" key="11">
    <source>
        <dbReference type="EMBL" id="VDD89489.1"/>
    </source>
</evidence>
<sequence>MSEDYHDANTELEDSPAPLKIESYELTQEEIEEALKGLVGNPACRRPPIQKLVSQEQLIKFLVYGTELFRLSPILLQIGIKQRCLVVGDLHSSIDDLLSILYYGDLPPAVDYIFLGDYCGRGNYRLDALVLILLLKLRWPHNVHMLRGRHESTEESPNDEFYSAVLDAYNNKKVYYLFARMFDYMPLAAIVDGQLARDPTPCSASEFVLFGRMPDNGFALGRSSPHAKKVAVLFRLKELLLSTLVIIVFIRYIAKAHRKPFMPSSRGASFTFNEAALRAALRVVDCTHLIRSHCEVAEGIREDIRNKCFTIYSAHGVTANKPRGIFITLQLDSNGNVTIDKSRDTMEVAPVSCEPLDWCRYILHYMQQRFDSDACTYLNDFCQEELIKHRNAECTFGEQVVTHMHLTSWMLDYGIDALSEIKEYIKDDIPPNAKYFPTYFPVIFDKIFGNGGTFRIILNPNEDKIIQKVSFPTFEKFFCLLFALKPKNKRSADSGIFISEKNS</sequence>
<keyword evidence="9" id="KW-1133">Transmembrane helix</keyword>
<comment type="cofactor">
    <cofactor evidence="1">
        <name>Mn(2+)</name>
        <dbReference type="ChEBI" id="CHEBI:29035"/>
    </cofactor>
</comment>
<feature type="domain" description="Serine/threonine specific protein phosphatases" evidence="10">
    <location>
        <begin position="53"/>
        <end position="346"/>
    </location>
</feature>
<dbReference type="PANTHER" id="PTHR11668:SF300">
    <property type="entry name" value="SERINE_THREONINE-PROTEIN PHOSPHATASE"/>
    <property type="match status" value="1"/>
</dbReference>
<dbReference type="Gene3D" id="3.60.21.10">
    <property type="match status" value="1"/>
</dbReference>
<evidence type="ECO:0000313" key="13">
    <source>
        <dbReference type="WBParaSite" id="EVEC_0000453201-mRNA-1"/>
    </source>
</evidence>
<dbReference type="GO" id="GO:0005737">
    <property type="term" value="C:cytoplasm"/>
    <property type="evidence" value="ECO:0007669"/>
    <property type="project" value="TreeGrafter"/>
</dbReference>
<dbReference type="AlphaFoldDB" id="A0A0N4V3B1"/>
<dbReference type="WBParaSite" id="EVEC_0000453201-mRNA-1">
    <property type="protein sequence ID" value="EVEC_0000453201-mRNA-1"/>
    <property type="gene ID" value="EVEC_0000453201"/>
</dbReference>
<keyword evidence="9" id="KW-0472">Membrane</keyword>
<dbReference type="EMBL" id="UXUI01007803">
    <property type="protein sequence ID" value="VDD89489.1"/>
    <property type="molecule type" value="Genomic_DNA"/>
</dbReference>
<dbReference type="EC" id="3.1.3.16" evidence="2"/>
<evidence type="ECO:0000256" key="9">
    <source>
        <dbReference type="SAM" id="Phobius"/>
    </source>
</evidence>
<evidence type="ECO:0000256" key="6">
    <source>
        <dbReference type="ARBA" id="ARBA00023211"/>
    </source>
</evidence>
<name>A0A0N4V3B1_ENTVE</name>
<feature type="transmembrane region" description="Helical" evidence="9">
    <location>
        <begin position="232"/>
        <end position="254"/>
    </location>
</feature>
<keyword evidence="9" id="KW-0812">Transmembrane</keyword>
<comment type="catalytic activity">
    <reaction evidence="8">
        <text>O-phospho-L-threonyl-[protein] + H2O = L-threonyl-[protein] + phosphate</text>
        <dbReference type="Rhea" id="RHEA:47004"/>
        <dbReference type="Rhea" id="RHEA-COMP:11060"/>
        <dbReference type="Rhea" id="RHEA-COMP:11605"/>
        <dbReference type="ChEBI" id="CHEBI:15377"/>
        <dbReference type="ChEBI" id="CHEBI:30013"/>
        <dbReference type="ChEBI" id="CHEBI:43474"/>
        <dbReference type="ChEBI" id="CHEBI:61977"/>
        <dbReference type="EC" id="3.1.3.16"/>
    </reaction>
</comment>
<dbReference type="GO" id="GO:0046872">
    <property type="term" value="F:metal ion binding"/>
    <property type="evidence" value="ECO:0007669"/>
    <property type="project" value="UniProtKB-KW"/>
</dbReference>
<organism evidence="13">
    <name type="scientific">Enterobius vermicularis</name>
    <name type="common">Human pinworm</name>
    <dbReference type="NCBI Taxonomy" id="51028"/>
    <lineage>
        <taxon>Eukaryota</taxon>
        <taxon>Metazoa</taxon>
        <taxon>Ecdysozoa</taxon>
        <taxon>Nematoda</taxon>
        <taxon>Chromadorea</taxon>
        <taxon>Rhabditida</taxon>
        <taxon>Spirurina</taxon>
        <taxon>Oxyuridomorpha</taxon>
        <taxon>Oxyuroidea</taxon>
        <taxon>Oxyuridae</taxon>
        <taxon>Enterobius</taxon>
    </lineage>
</organism>
<evidence type="ECO:0000256" key="7">
    <source>
        <dbReference type="ARBA" id="ARBA00047761"/>
    </source>
</evidence>
<comment type="catalytic activity">
    <reaction evidence="7">
        <text>O-phospho-L-seryl-[protein] + H2O = L-seryl-[protein] + phosphate</text>
        <dbReference type="Rhea" id="RHEA:20629"/>
        <dbReference type="Rhea" id="RHEA-COMP:9863"/>
        <dbReference type="Rhea" id="RHEA-COMP:11604"/>
        <dbReference type="ChEBI" id="CHEBI:15377"/>
        <dbReference type="ChEBI" id="CHEBI:29999"/>
        <dbReference type="ChEBI" id="CHEBI:43474"/>
        <dbReference type="ChEBI" id="CHEBI:83421"/>
        <dbReference type="EC" id="3.1.3.16"/>
    </reaction>
</comment>
<proteinExistence type="predicted"/>
<dbReference type="GO" id="GO:0005634">
    <property type="term" value="C:nucleus"/>
    <property type="evidence" value="ECO:0007669"/>
    <property type="project" value="TreeGrafter"/>
</dbReference>
<dbReference type="PRINTS" id="PR00114">
    <property type="entry name" value="STPHPHTASE"/>
</dbReference>
<keyword evidence="3" id="KW-0479">Metal-binding</keyword>
<evidence type="ECO:0000313" key="12">
    <source>
        <dbReference type="Proteomes" id="UP000274131"/>
    </source>
</evidence>
<evidence type="ECO:0000256" key="8">
    <source>
        <dbReference type="ARBA" id="ARBA00048336"/>
    </source>
</evidence>
<evidence type="ECO:0000256" key="5">
    <source>
        <dbReference type="ARBA" id="ARBA00022912"/>
    </source>
</evidence>
<gene>
    <name evidence="11" type="ORF">EVEC_LOCUS4240</name>
</gene>
<accession>A0A0N4V3B1</accession>
<dbReference type="InterPro" id="IPR006186">
    <property type="entry name" value="Ser/Thr-sp_prot-phosphatase"/>
</dbReference>
<keyword evidence="4" id="KW-0378">Hydrolase</keyword>
<reference evidence="13" key="1">
    <citation type="submission" date="2017-02" db="UniProtKB">
        <authorList>
            <consortium name="WormBaseParasite"/>
        </authorList>
    </citation>
    <scope>IDENTIFICATION</scope>
</reference>
<evidence type="ECO:0000256" key="4">
    <source>
        <dbReference type="ARBA" id="ARBA00022801"/>
    </source>
</evidence>
<dbReference type="InterPro" id="IPR004843">
    <property type="entry name" value="Calcineurin-like_PHP"/>
</dbReference>
<dbReference type="GO" id="GO:0004722">
    <property type="term" value="F:protein serine/threonine phosphatase activity"/>
    <property type="evidence" value="ECO:0007669"/>
    <property type="project" value="UniProtKB-EC"/>
</dbReference>
<dbReference type="Proteomes" id="UP000274131">
    <property type="component" value="Unassembled WGS sequence"/>
</dbReference>